<dbReference type="GO" id="GO:0046872">
    <property type="term" value="F:metal ion binding"/>
    <property type="evidence" value="ECO:0007669"/>
    <property type="project" value="UniProtKB-KW"/>
</dbReference>
<evidence type="ECO:0000313" key="8">
    <source>
        <dbReference type="EMBL" id="BBM82045.1"/>
    </source>
</evidence>
<keyword evidence="6" id="KW-0482">Metalloprotease</keyword>
<dbReference type="GO" id="GO:0004222">
    <property type="term" value="F:metalloendopeptidase activity"/>
    <property type="evidence" value="ECO:0007669"/>
    <property type="project" value="InterPro"/>
</dbReference>
<dbReference type="Pfam" id="PF01435">
    <property type="entry name" value="Peptidase_M48"/>
    <property type="match status" value="1"/>
</dbReference>
<accession>A0A5S9IK34</accession>
<dbReference type="CDD" id="cd07177">
    <property type="entry name" value="terB_like"/>
    <property type="match status" value="1"/>
</dbReference>
<name>A0A5S9IK34_UABAM</name>
<keyword evidence="4" id="KW-0378">Hydrolase</keyword>
<reference evidence="8 9" key="1">
    <citation type="submission" date="2019-08" db="EMBL/GenBank/DDBJ databases">
        <title>Complete genome sequence of Candidatus Uab amorphum.</title>
        <authorList>
            <person name="Shiratori T."/>
            <person name="Suzuki S."/>
            <person name="Kakizawa Y."/>
            <person name="Ishida K."/>
        </authorList>
    </citation>
    <scope>NUCLEOTIDE SEQUENCE [LARGE SCALE GENOMIC DNA]</scope>
    <source>
        <strain evidence="8 9">SRT547</strain>
    </source>
</reference>
<evidence type="ECO:0000256" key="3">
    <source>
        <dbReference type="ARBA" id="ARBA00022723"/>
    </source>
</evidence>
<keyword evidence="2 8" id="KW-0645">Protease</keyword>
<protein>
    <submittedName>
        <fullName evidence="8">Zn-dependent protease</fullName>
    </submittedName>
</protein>
<dbReference type="SUPFAM" id="SSF158682">
    <property type="entry name" value="TerB-like"/>
    <property type="match status" value="1"/>
</dbReference>
<dbReference type="AlphaFoldDB" id="A0A5S9IK34"/>
<dbReference type="InterPro" id="IPR029024">
    <property type="entry name" value="TerB-like"/>
</dbReference>
<dbReference type="OrthoDB" id="15218at2"/>
<evidence type="ECO:0000256" key="1">
    <source>
        <dbReference type="ARBA" id="ARBA00001947"/>
    </source>
</evidence>
<dbReference type="EMBL" id="AP019860">
    <property type="protein sequence ID" value="BBM82045.1"/>
    <property type="molecule type" value="Genomic_DNA"/>
</dbReference>
<proteinExistence type="predicted"/>
<keyword evidence="3" id="KW-0479">Metal-binding</keyword>
<sequence length="441" mass="50820">MTKKKTSSKKTTAKNKKIKAEEFWKAMRFKEEALVGDKLRTLLHADVIEPIIEKCRFQLRKDYWHSVFSGHSFHIDKDLSPGLFKMCQEVLDTLQFTEPVNFFITNDPQVNAAAFMKGEGDNSHVVVINSGLVESFGEKELKFVIGHEIGHLIYKTAEIRRLIHYLFEEERFIPISIQNLISLWEKFAEISADRMGFIASPCIESCITNFFKLSSGISLEKVNLNAKAFMHKMDEMLEQARRGEFQILFHSSHPSNPVRVKAIQLFSESKVYTQYASSGKVVKNDKELSKEMQGLLDLMELFPTNQRDYYRSMVVAAGGILLAGLDDKISMEENDEIVEYLAKFTARPKVFLENIQKQVRSKKGLKEILIGAIFCLLEADPEERYSIFYYLCRIVIADHALNHKEINFLMDIAVEHLGMHEIEANRLFLENLRHSGFAPRF</sequence>
<evidence type="ECO:0000259" key="7">
    <source>
        <dbReference type="Pfam" id="PF01435"/>
    </source>
</evidence>
<keyword evidence="5" id="KW-0862">Zinc</keyword>
<dbReference type="KEGG" id="uam:UABAM_00388"/>
<dbReference type="PANTHER" id="PTHR22726:SF7">
    <property type="entry name" value="CONSERVED PROTEIN"/>
    <property type="match status" value="1"/>
</dbReference>
<keyword evidence="9" id="KW-1185">Reference proteome</keyword>
<dbReference type="CDD" id="cd07325">
    <property type="entry name" value="M48_Ste24p_like"/>
    <property type="match status" value="1"/>
</dbReference>
<dbReference type="InterPro" id="IPR051156">
    <property type="entry name" value="Mito/Outer_Membr_Metalloprot"/>
</dbReference>
<evidence type="ECO:0000256" key="2">
    <source>
        <dbReference type="ARBA" id="ARBA00022670"/>
    </source>
</evidence>
<evidence type="ECO:0000256" key="5">
    <source>
        <dbReference type="ARBA" id="ARBA00022833"/>
    </source>
</evidence>
<evidence type="ECO:0000256" key="4">
    <source>
        <dbReference type="ARBA" id="ARBA00022801"/>
    </source>
</evidence>
<evidence type="ECO:0000313" key="9">
    <source>
        <dbReference type="Proteomes" id="UP000326354"/>
    </source>
</evidence>
<dbReference type="Gene3D" id="1.10.3680.10">
    <property type="entry name" value="TerB-like"/>
    <property type="match status" value="1"/>
</dbReference>
<feature type="domain" description="Peptidase M48" evidence="7">
    <location>
        <begin position="88"/>
        <end position="264"/>
    </location>
</feature>
<gene>
    <name evidence="8" type="ORF">UABAM_00388</name>
</gene>
<dbReference type="Gene3D" id="3.30.2010.10">
    <property type="entry name" value="Metalloproteases ('zincins'), catalytic domain"/>
    <property type="match status" value="1"/>
</dbReference>
<dbReference type="Proteomes" id="UP000326354">
    <property type="component" value="Chromosome"/>
</dbReference>
<dbReference type="GO" id="GO:0051603">
    <property type="term" value="P:proteolysis involved in protein catabolic process"/>
    <property type="evidence" value="ECO:0007669"/>
    <property type="project" value="TreeGrafter"/>
</dbReference>
<dbReference type="InterPro" id="IPR001915">
    <property type="entry name" value="Peptidase_M48"/>
</dbReference>
<dbReference type="GO" id="GO:0016020">
    <property type="term" value="C:membrane"/>
    <property type="evidence" value="ECO:0007669"/>
    <property type="project" value="TreeGrafter"/>
</dbReference>
<dbReference type="RefSeq" id="WP_151966302.1">
    <property type="nucleotide sequence ID" value="NZ_AP019860.1"/>
</dbReference>
<dbReference type="PANTHER" id="PTHR22726">
    <property type="entry name" value="METALLOENDOPEPTIDASE OMA1"/>
    <property type="match status" value="1"/>
</dbReference>
<evidence type="ECO:0000256" key="6">
    <source>
        <dbReference type="ARBA" id="ARBA00023049"/>
    </source>
</evidence>
<organism evidence="8 9">
    <name type="scientific">Uabimicrobium amorphum</name>
    <dbReference type="NCBI Taxonomy" id="2596890"/>
    <lineage>
        <taxon>Bacteria</taxon>
        <taxon>Pseudomonadati</taxon>
        <taxon>Planctomycetota</taxon>
        <taxon>Candidatus Uabimicrobiia</taxon>
        <taxon>Candidatus Uabimicrobiales</taxon>
        <taxon>Candidatus Uabimicrobiaceae</taxon>
        <taxon>Candidatus Uabimicrobium</taxon>
    </lineage>
</organism>
<comment type="cofactor">
    <cofactor evidence="1">
        <name>Zn(2+)</name>
        <dbReference type="ChEBI" id="CHEBI:29105"/>
    </cofactor>
</comment>